<dbReference type="InterPro" id="IPR036397">
    <property type="entry name" value="RNaseH_sf"/>
</dbReference>
<evidence type="ECO:0000256" key="1">
    <source>
        <dbReference type="ARBA" id="ARBA00022670"/>
    </source>
</evidence>
<dbReference type="Pfam" id="PF22936">
    <property type="entry name" value="Pol_BBD"/>
    <property type="match status" value="1"/>
</dbReference>
<evidence type="ECO:0000256" key="3">
    <source>
        <dbReference type="SAM" id="Coils"/>
    </source>
</evidence>
<keyword evidence="2" id="KW-0863">Zinc-finger</keyword>
<dbReference type="PANTHER" id="PTHR42648">
    <property type="entry name" value="TRANSPOSASE, PUTATIVE-RELATED"/>
    <property type="match status" value="1"/>
</dbReference>
<dbReference type="InterPro" id="IPR001878">
    <property type="entry name" value="Znf_CCHC"/>
</dbReference>
<accession>A0A699H3G8</accession>
<protein>
    <submittedName>
        <fullName evidence="7">Uncharacterized protein</fullName>
    </submittedName>
</protein>
<evidence type="ECO:0000256" key="4">
    <source>
        <dbReference type="SAM" id="MobiDB-lite"/>
    </source>
</evidence>
<keyword evidence="1" id="KW-0378">Hydrolase</keyword>
<feature type="coiled-coil region" evidence="3">
    <location>
        <begin position="288"/>
        <end position="322"/>
    </location>
</feature>
<gene>
    <name evidence="7" type="ORF">Tci_286997</name>
</gene>
<evidence type="ECO:0000259" key="5">
    <source>
        <dbReference type="PROSITE" id="PS50158"/>
    </source>
</evidence>
<organism evidence="7">
    <name type="scientific">Tanacetum cinerariifolium</name>
    <name type="common">Dalmatian daisy</name>
    <name type="synonym">Chrysanthemum cinerariifolium</name>
    <dbReference type="NCBI Taxonomy" id="118510"/>
    <lineage>
        <taxon>Eukaryota</taxon>
        <taxon>Viridiplantae</taxon>
        <taxon>Streptophyta</taxon>
        <taxon>Embryophyta</taxon>
        <taxon>Tracheophyta</taxon>
        <taxon>Spermatophyta</taxon>
        <taxon>Magnoliopsida</taxon>
        <taxon>eudicotyledons</taxon>
        <taxon>Gunneridae</taxon>
        <taxon>Pentapetalae</taxon>
        <taxon>asterids</taxon>
        <taxon>campanulids</taxon>
        <taxon>Asterales</taxon>
        <taxon>Asteraceae</taxon>
        <taxon>Asteroideae</taxon>
        <taxon>Anthemideae</taxon>
        <taxon>Anthemidinae</taxon>
        <taxon>Tanacetum</taxon>
    </lineage>
</organism>
<dbReference type="PROSITE" id="PS50158">
    <property type="entry name" value="ZF_CCHC"/>
    <property type="match status" value="1"/>
</dbReference>
<keyword evidence="1" id="KW-0645">Protease</keyword>
<dbReference type="PANTHER" id="PTHR42648:SF32">
    <property type="entry name" value="RIBONUCLEASE H-LIKE DOMAIN, GAG-PRE-INTEGRASE DOMAIN PROTEIN-RELATED"/>
    <property type="match status" value="1"/>
</dbReference>
<dbReference type="SMART" id="SM00343">
    <property type="entry name" value="ZnF_C2HC"/>
    <property type="match status" value="1"/>
</dbReference>
<dbReference type="Pfam" id="PF00665">
    <property type="entry name" value="rve"/>
    <property type="match status" value="1"/>
</dbReference>
<dbReference type="InterPro" id="IPR039537">
    <property type="entry name" value="Retrotran_Ty1/copia-like"/>
</dbReference>
<evidence type="ECO:0000259" key="6">
    <source>
        <dbReference type="PROSITE" id="PS50994"/>
    </source>
</evidence>
<dbReference type="SUPFAM" id="SSF57756">
    <property type="entry name" value="Retrovirus zinc finger-like domains"/>
    <property type="match status" value="1"/>
</dbReference>
<dbReference type="AlphaFoldDB" id="A0A699H3G8"/>
<dbReference type="GO" id="GO:0003676">
    <property type="term" value="F:nucleic acid binding"/>
    <property type="evidence" value="ECO:0007669"/>
    <property type="project" value="InterPro"/>
</dbReference>
<dbReference type="Gene3D" id="3.30.420.10">
    <property type="entry name" value="Ribonuclease H-like superfamily/Ribonuclease H"/>
    <property type="match status" value="1"/>
</dbReference>
<dbReference type="InterPro" id="IPR025724">
    <property type="entry name" value="GAG-pre-integrase_dom"/>
</dbReference>
<evidence type="ECO:0000313" key="7">
    <source>
        <dbReference type="EMBL" id="GEX15022.1"/>
    </source>
</evidence>
<keyword evidence="2" id="KW-0479">Metal-binding</keyword>
<feature type="region of interest" description="Disordered" evidence="4">
    <location>
        <begin position="405"/>
        <end position="424"/>
    </location>
</feature>
<name>A0A699H3G8_TANCI</name>
<sequence>MRIEQYFLMTNYSLWEVILNVDPPAPIRVVKGVLQPVATTTTEQKLARKNELKAREDVNLKFLRSLPSEWKTHTLIWRNKTDLEEQSLNDLFNSLKIYEAEVKSSSSACTTIQNIAFVSFFNTDNTTEPVSTVASASAVSAKMHVSSLPNVDTLSNAVIYSFFANQSSSPQLNNDDLKQIDADDLEEMDLKWQMAMLTVECYNCHRKGHFARECRSPKYTRRNGAIEPQRRNVPVETSTSNALVSQCDGVGSYDWSFQAEEETTNYALMAFSSSSSSFDNEELRDNALVILRQNFEKAEQERDDLKLKLKKFQASSKNLTELLASQTNAKTGLGYHSQVFTCAMFDYDDYLSSKSDDNLPPSPIYDRPSAPIIEDWVFDSEDEFETKSPQDFSVTRPRQENTIVTKSKSPPRRHINRSLSPKASNSPLRVTAIKAPMVNATQGNSQHALQDKKVIDSGCLRHMIGNMSYLSDFEEFNDRYVAFGGNLKSGKISGKGKIRTGKLDFDDVYFVKELKFNLFSVSQIVPKENNMYNVNLKNIVPSGDLTCLFAKATLNESNLWHRRPGHINFKSMNKLVKGNLVRGLPTKVFENANTCVACKKGKQHRASCKTKPVSSVNQPLYRLHMDLFGPTFVKSLNKKSYCLVITDDYSRFTWVFFLATKDEISLILKIFITGLENQLSLKVKVIRSDNGTEFKNIDLNQFCRMKGIKMEFSVPRTPQ</sequence>
<dbReference type="GO" id="GO:0006508">
    <property type="term" value="P:proteolysis"/>
    <property type="evidence" value="ECO:0007669"/>
    <property type="project" value="UniProtKB-KW"/>
</dbReference>
<dbReference type="GO" id="GO:0008270">
    <property type="term" value="F:zinc ion binding"/>
    <property type="evidence" value="ECO:0007669"/>
    <property type="project" value="UniProtKB-KW"/>
</dbReference>
<reference evidence="7" key="1">
    <citation type="journal article" date="2019" name="Sci. Rep.">
        <title>Draft genome of Tanacetum cinerariifolium, the natural source of mosquito coil.</title>
        <authorList>
            <person name="Yamashiro T."/>
            <person name="Shiraishi A."/>
            <person name="Satake H."/>
            <person name="Nakayama K."/>
        </authorList>
    </citation>
    <scope>NUCLEOTIDE SEQUENCE</scope>
</reference>
<dbReference type="Gene3D" id="4.10.60.10">
    <property type="entry name" value="Zinc finger, CCHC-type"/>
    <property type="match status" value="1"/>
</dbReference>
<dbReference type="InterPro" id="IPR001584">
    <property type="entry name" value="Integrase_cat-core"/>
</dbReference>
<evidence type="ECO:0000256" key="2">
    <source>
        <dbReference type="PROSITE-ProRule" id="PRU00047"/>
    </source>
</evidence>
<feature type="domain" description="CCHC-type" evidence="5">
    <location>
        <begin position="201"/>
        <end position="216"/>
    </location>
</feature>
<dbReference type="SUPFAM" id="SSF53098">
    <property type="entry name" value="Ribonuclease H-like"/>
    <property type="match status" value="1"/>
</dbReference>
<dbReference type="InterPro" id="IPR036875">
    <property type="entry name" value="Znf_CCHC_sf"/>
</dbReference>
<dbReference type="PROSITE" id="PS50994">
    <property type="entry name" value="INTEGRASE"/>
    <property type="match status" value="1"/>
</dbReference>
<keyword evidence="2" id="KW-0862">Zinc</keyword>
<keyword evidence="3" id="KW-0175">Coiled coil</keyword>
<dbReference type="EMBL" id="BKCJ010092173">
    <property type="protein sequence ID" value="GEX15022.1"/>
    <property type="molecule type" value="Genomic_DNA"/>
</dbReference>
<dbReference type="Pfam" id="PF13976">
    <property type="entry name" value="gag_pre-integrs"/>
    <property type="match status" value="1"/>
</dbReference>
<dbReference type="GO" id="GO:0015074">
    <property type="term" value="P:DNA integration"/>
    <property type="evidence" value="ECO:0007669"/>
    <property type="project" value="InterPro"/>
</dbReference>
<dbReference type="Pfam" id="PF00098">
    <property type="entry name" value="zf-CCHC"/>
    <property type="match status" value="1"/>
</dbReference>
<proteinExistence type="predicted"/>
<dbReference type="GO" id="GO:0008233">
    <property type="term" value="F:peptidase activity"/>
    <property type="evidence" value="ECO:0007669"/>
    <property type="project" value="UniProtKB-KW"/>
</dbReference>
<comment type="caution">
    <text evidence="7">The sequence shown here is derived from an EMBL/GenBank/DDBJ whole genome shotgun (WGS) entry which is preliminary data.</text>
</comment>
<dbReference type="InterPro" id="IPR054722">
    <property type="entry name" value="PolX-like_BBD"/>
</dbReference>
<feature type="domain" description="Integrase catalytic" evidence="6">
    <location>
        <begin position="615"/>
        <end position="719"/>
    </location>
</feature>
<dbReference type="InterPro" id="IPR012337">
    <property type="entry name" value="RNaseH-like_sf"/>
</dbReference>